<evidence type="ECO:0000256" key="2">
    <source>
        <dbReference type="ARBA" id="ARBA00006255"/>
    </source>
</evidence>
<feature type="domain" description="Calponin-homology (CH)" evidence="9">
    <location>
        <begin position="87"/>
        <end position="194"/>
    </location>
</feature>
<evidence type="ECO:0000259" key="9">
    <source>
        <dbReference type="PROSITE" id="PS50021"/>
    </source>
</evidence>
<dbReference type="Gene3D" id="1.10.418.10">
    <property type="entry name" value="Calponin-like domain"/>
    <property type="match status" value="1"/>
</dbReference>
<feature type="compositionally biased region" description="Low complexity" evidence="8">
    <location>
        <begin position="347"/>
        <end position="368"/>
    </location>
</feature>
<feature type="compositionally biased region" description="Polar residues" evidence="8">
    <location>
        <begin position="747"/>
        <end position="756"/>
    </location>
</feature>
<feature type="compositionally biased region" description="Low complexity" evidence="8">
    <location>
        <begin position="1535"/>
        <end position="1549"/>
    </location>
</feature>
<dbReference type="InterPro" id="IPR057126">
    <property type="entry name" value="NAV1-like_ubiquitin-like"/>
</dbReference>
<feature type="region of interest" description="Disordered" evidence="8">
    <location>
        <begin position="966"/>
        <end position="1202"/>
    </location>
</feature>
<dbReference type="FunFam" id="3.40.50.300:FF:000316">
    <property type="entry name" value="Putative neuron navigator 3"/>
    <property type="match status" value="1"/>
</dbReference>
<dbReference type="InterPro" id="IPR039041">
    <property type="entry name" value="Nav/unc-53"/>
</dbReference>
<feature type="region of interest" description="Disordered" evidence="8">
    <location>
        <begin position="726"/>
        <end position="762"/>
    </location>
</feature>
<feature type="region of interest" description="Disordered" evidence="8">
    <location>
        <begin position="804"/>
        <end position="859"/>
    </location>
</feature>
<feature type="compositionally biased region" description="Polar residues" evidence="8">
    <location>
        <begin position="451"/>
        <end position="462"/>
    </location>
</feature>
<dbReference type="Pfam" id="PF25408">
    <property type="entry name" value="AAA_lid_NAV1"/>
    <property type="match status" value="1"/>
</dbReference>
<evidence type="ECO:0000313" key="10">
    <source>
        <dbReference type="Ensembl" id="ENSHBUP00000006866.1"/>
    </source>
</evidence>
<feature type="compositionally biased region" description="Low complexity" evidence="8">
    <location>
        <begin position="438"/>
        <end position="450"/>
    </location>
</feature>
<dbReference type="Pfam" id="PF00307">
    <property type="entry name" value="CH"/>
    <property type="match status" value="1"/>
</dbReference>
<feature type="region of interest" description="Disordered" evidence="8">
    <location>
        <begin position="266"/>
        <end position="324"/>
    </location>
</feature>
<keyword evidence="4" id="KW-0472">Membrane</keyword>
<feature type="compositionally biased region" description="Polar residues" evidence="8">
    <location>
        <begin position="1007"/>
        <end position="1023"/>
    </location>
</feature>
<feature type="compositionally biased region" description="Low complexity" evidence="8">
    <location>
        <begin position="1810"/>
        <end position="1826"/>
    </location>
</feature>
<feature type="compositionally biased region" description="Low complexity" evidence="8">
    <location>
        <begin position="1602"/>
        <end position="1618"/>
    </location>
</feature>
<evidence type="ECO:0000256" key="6">
    <source>
        <dbReference type="ARBA" id="ARBA00067343"/>
    </source>
</evidence>
<feature type="compositionally biased region" description="Polar residues" evidence="8">
    <location>
        <begin position="1910"/>
        <end position="1919"/>
    </location>
</feature>
<feature type="region of interest" description="Disordered" evidence="8">
    <location>
        <begin position="1797"/>
        <end position="1919"/>
    </location>
</feature>
<feature type="region of interest" description="Disordered" evidence="8">
    <location>
        <begin position="532"/>
        <end position="694"/>
    </location>
</feature>
<feature type="compositionally biased region" description="Low complexity" evidence="8">
    <location>
        <begin position="2502"/>
        <end position="2516"/>
    </location>
</feature>
<feature type="compositionally biased region" description="Low complexity" evidence="8">
    <location>
        <begin position="970"/>
        <end position="1006"/>
    </location>
</feature>
<dbReference type="CDD" id="cd21285">
    <property type="entry name" value="CH_NAV2"/>
    <property type="match status" value="1"/>
</dbReference>
<keyword evidence="3 7" id="KW-0175">Coiled coil</keyword>
<dbReference type="InterPro" id="IPR027417">
    <property type="entry name" value="P-loop_NTPase"/>
</dbReference>
<feature type="compositionally biased region" description="Gly residues" evidence="8">
    <location>
        <begin position="811"/>
        <end position="827"/>
    </location>
</feature>
<dbReference type="InterPro" id="IPR036872">
    <property type="entry name" value="CH_dom_sf"/>
</dbReference>
<feature type="compositionally biased region" description="Polar residues" evidence="8">
    <location>
        <begin position="1490"/>
        <end position="1501"/>
    </location>
</feature>
<feature type="compositionally biased region" description="Basic and acidic residues" evidence="8">
    <location>
        <begin position="655"/>
        <end position="665"/>
    </location>
</feature>
<reference evidence="10" key="1">
    <citation type="submission" date="2025-08" db="UniProtKB">
        <authorList>
            <consortium name="Ensembl"/>
        </authorList>
    </citation>
    <scope>IDENTIFICATION</scope>
</reference>
<dbReference type="InterPro" id="IPR003959">
    <property type="entry name" value="ATPase_AAA_core"/>
</dbReference>
<reference evidence="10" key="2">
    <citation type="submission" date="2025-09" db="UniProtKB">
        <authorList>
            <consortium name="Ensembl"/>
        </authorList>
    </citation>
    <scope>IDENTIFICATION</scope>
</reference>
<dbReference type="FunFam" id="1.10.418.10:FF:000018">
    <property type="entry name" value="Neuron navigator 2"/>
    <property type="match status" value="1"/>
</dbReference>
<feature type="region of interest" description="Disordered" evidence="8">
    <location>
        <begin position="1436"/>
        <end position="1636"/>
    </location>
</feature>
<feature type="compositionally biased region" description="Basic and acidic residues" evidence="8">
    <location>
        <begin position="1128"/>
        <end position="1140"/>
    </location>
</feature>
<accession>A0A3Q3BV38</accession>
<dbReference type="Pfam" id="PF00004">
    <property type="entry name" value="AAA"/>
    <property type="match status" value="1"/>
</dbReference>
<feature type="compositionally biased region" description="Polar residues" evidence="8">
    <location>
        <begin position="726"/>
        <end position="737"/>
    </location>
</feature>
<feature type="compositionally biased region" description="Low complexity" evidence="8">
    <location>
        <begin position="1836"/>
        <end position="1853"/>
    </location>
</feature>
<feature type="compositionally biased region" description="Basic and acidic residues" evidence="8">
    <location>
        <begin position="1582"/>
        <end position="1592"/>
    </location>
</feature>
<feature type="compositionally biased region" description="Basic and acidic residues" evidence="8">
    <location>
        <begin position="542"/>
        <end position="578"/>
    </location>
</feature>
<evidence type="ECO:0000313" key="11">
    <source>
        <dbReference type="Proteomes" id="UP000264840"/>
    </source>
</evidence>
<feature type="region of interest" description="Disordered" evidence="8">
    <location>
        <begin position="196"/>
        <end position="235"/>
    </location>
</feature>
<dbReference type="GO" id="GO:0022008">
    <property type="term" value="P:neurogenesis"/>
    <property type="evidence" value="ECO:0007669"/>
    <property type="project" value="InterPro"/>
</dbReference>
<dbReference type="Pfam" id="PF23092">
    <property type="entry name" value="Ubiquitin_6"/>
    <property type="match status" value="1"/>
</dbReference>
<organism evidence="10 11">
    <name type="scientific">Haplochromis burtoni</name>
    <name type="common">Burton's mouthbrooder</name>
    <name type="synonym">Chromis burtoni</name>
    <dbReference type="NCBI Taxonomy" id="8153"/>
    <lineage>
        <taxon>Eukaryota</taxon>
        <taxon>Metazoa</taxon>
        <taxon>Chordata</taxon>
        <taxon>Craniata</taxon>
        <taxon>Vertebrata</taxon>
        <taxon>Euteleostomi</taxon>
        <taxon>Actinopterygii</taxon>
        <taxon>Neopterygii</taxon>
        <taxon>Teleostei</taxon>
        <taxon>Neoteleostei</taxon>
        <taxon>Acanthomorphata</taxon>
        <taxon>Ovalentaria</taxon>
        <taxon>Cichlomorphae</taxon>
        <taxon>Cichliformes</taxon>
        <taxon>Cichlidae</taxon>
        <taxon>African cichlids</taxon>
        <taxon>Pseudocrenilabrinae</taxon>
        <taxon>Haplochromini</taxon>
        <taxon>Haplochromis</taxon>
    </lineage>
</organism>
<feature type="compositionally biased region" description="Polar residues" evidence="8">
    <location>
        <begin position="212"/>
        <end position="235"/>
    </location>
</feature>
<feature type="compositionally biased region" description="Polar residues" evidence="8">
    <location>
        <begin position="1083"/>
        <end position="1107"/>
    </location>
</feature>
<feature type="compositionally biased region" description="Polar residues" evidence="8">
    <location>
        <begin position="1995"/>
        <end position="2006"/>
    </location>
</feature>
<feature type="compositionally biased region" description="Low complexity" evidence="8">
    <location>
        <begin position="378"/>
        <end position="398"/>
    </location>
</feature>
<feature type="compositionally biased region" description="Polar residues" evidence="8">
    <location>
        <begin position="1438"/>
        <end position="1455"/>
    </location>
</feature>
<feature type="region of interest" description="Disordered" evidence="8">
    <location>
        <begin position="2467"/>
        <end position="2530"/>
    </location>
</feature>
<feature type="compositionally biased region" description="Basic and acidic residues" evidence="8">
    <location>
        <begin position="307"/>
        <end position="320"/>
    </location>
</feature>
<evidence type="ECO:0000256" key="1">
    <source>
        <dbReference type="ARBA" id="ARBA00004649"/>
    </source>
</evidence>
<feature type="compositionally biased region" description="Low complexity" evidence="8">
    <location>
        <begin position="1167"/>
        <end position="1182"/>
    </location>
</feature>
<keyword evidence="11" id="KW-1185">Reference proteome</keyword>
<feature type="compositionally biased region" description="Polar residues" evidence="8">
    <location>
        <begin position="1619"/>
        <end position="1636"/>
    </location>
</feature>
<dbReference type="STRING" id="8153.ENSHBUP00000006866"/>
<sequence length="2530" mass="269606">MPLSYKQARQTLSQRCVCVRGGTQHDHLSVPVRTKCSYLLVFLKLKDLQNLKLSSPRYSCLSTWWPHMAGYSGLRVPARSYSRFSCEAYKVIYTDWANHYLAKSGHKRLIKDLQTDVTDGVLLAEIIQVVANEKIGDINGCPKSRSQMIENIDACLSFLAAKGVNIQGLSAEEIRNGNLKAILGLFFSLSRYKQQQQQAQRQNSQPTLPLAAQSQSTHPPLSQQISAPAQLSHSLHGTPAITSQKAAQAEMQSRDGCQSKLLKFSLGQKKTSRLPGPTTRVSTAGSDIPPRGSVSAAGNRRSQGFSDKTKANSHLNKDSSEGLTSQPLVMTELASSSAVSVSSSTSIPATTSTLIPPLSSSSSSTAIPQPNSKPWRGKSASSKHTSSNSSASTSPPSSAMQSVKQEKDTSCKTALTNEAPPKVVTQKSMLEKLKLFNSKGGSKSSSISSSNGVGPQTDNAAPTRQLGAGQVERAETGSNTDPLEENDGNVRPGLNGTSNGNSCGAAPSSVSTTASSPKIALRGIAQRTFSRALTTKKGSVKGLEKDKEKGKEKGKEVGKRTSVPDKTELRGEEHKEEVVPVALDADTNKRTSKIASFIPKGGKVAKKESSTPAQSGIPKPGGKPTGAGGKASSVKEAGERPRSMRLGGGLAMHRGPLDRDGDSRHSSSTSSLASTEGKTSTAPVAGGGTTQSTASNTVSVQLPQTQQHHSHPNTATVAPFMYRSQTDSEGTVTTETDSGGRGGDISFTKTSQTSIEDLSGEDPETRRLRTVKNIADLRQNLEETMSSLRGTQVSHSTLETTFDSSITTDITGGGGTGSGSSNSGGGRSILSLTSSRPSLSSWRLGQSSPRLQAGDAPSMGNGYGGRVVGGQGGRYLYPGNLRRQLAGRGGALCSVDLGDRAGEDVDLDGIPMEVTGYMSDGDVLSKNAVRTDDVTSGYMTDGGLGLYTRRLNRLPDSMAAVRETLHRNTSSGQGDADSWDDSSSVSSGISDNIDTDDINTSSSISSYANTPAAQRKGLSTQPVTDAEKHSASTPAHQTWSGDEVKRSDGRSDSGVRMETGSRWSRRNPSDISDESDKGGSGRKTPSVSHTGSWRRGMSTQVGVTSPRTKSTSSTGSTGSVSHKTHSSGKTDDVKVSEKGRLSPRSNGLHRSPSDAGRSSGDEAKKQTIPTSRTPTTHTLTNTVSEPHTQTHALTSRTPTSTFGFKKQGHGMVTMVTASGATITSGSATLGKMPKSGARSLSGGLKAGGQDGGTVLGHHDDGFLPMSARSTLQYRSLPRPSRSGAAARNGNRSSTSSIEAAVLSVTSHGKNSISIAKANGSASLLANQTDREKGVSEIDNLRSGVAMQSGGAATVPLTGRQQVSSPTLRRLFGGKPSKQAPVTTAESMKNSTVISNPHATMNHVATVLESPDGGLSCLDNETSSHLFGGRALGSGTGTLGSEQASSPGSVYSSTGPSNSLTWGTTLSSSSVQSRESTLGGHGGTGSVGFPSVSSMHTSSESIDMSLGSAGGGGHGTHREDTLSALGRTGSVKTGMSESPLSSPSASPIFSRNTLPRRQDSGPHCGRNTLPKKGLRYGPSPQLRGHEEARDWLRSHSTSGLQDSASNSPFSPGSSLTSPSGTRFNFGQLASSPTSSAQINLGGLRNNSLTNQDAPIDPCCDNRLRNSCMSLDEKTRTMSRSGSFRDGFEEVHGSSLSLVSSTSSIYSTNEEKSQSEIRKLRRELDASQEKVSALTTQLSANAHLVAAFEQSLGNMTIRLKSLTLTAEQKDSELNELRKTIELLKKQNAVAQAAINGVINTPELTPKGDRTAGSNGSPQQQQQQQNQQPDLRIKRQHSSDSVSSVASATSHSSVGSNMDADAKNKKKNKKNWLRSSFKQAFSKKKSPKSASSHSDIEEMTDSSLPSSPKLPHNGTSATGHMLRNTHSNTLLSECLDSEAETVMQLRSELREKEMKLTDIRLEALSSAHQLDQLREAMNRMQVEIEKLKAENDRLKLENQGSRTGSQASISSSPPPHTHGHTPGPAPGLSQHGLNLTTSESTSLDMLLDDTGGEGGRKEGRHVRIVVSLDEDSKWGEEARPRHFLIGCIGVSGKTKWDVLDGVVRRLFKEYITHVDPVSQLGLSSDSVQGYNIGEIHRPSSPSAANTPELLPCGYLVGDNTINIQLKGAGSENVDSLVFDTLIPKPMLQRYVSLLKEHRRVILSGPSGTGKTYLANQLSRHLLLLEGRPLTPNAVVTFNVDHKSSKELRQYLSGLAEQCSSVSGAESPLVVILDNLHHVSSLGEIFNGLFNCNYQHSPYIIGTMSQATSSAPNLQLHHNFRWVLCVNHMEPVKGFLGRYLRRKLIEMEISSRTRNVELVKIIDWVPRVWHHLNRFLETHSSSDVTIGPRLFLSCPMDVEGSRVWFTDLWNYSIIPYMLEAVREGLQLYGRRAAWEDPAAWVIDTYPWSATPPPGDWPPLLQLRPEDVGFDGYSASREGVRKEPPQSDSDADPLMNMLMRLKEAATSSSPQSYDSDSNSNSHQDDILDSSLESTL</sequence>
<dbReference type="PANTHER" id="PTHR12784">
    <property type="entry name" value="STEERIN"/>
    <property type="match status" value="1"/>
</dbReference>
<dbReference type="InterPro" id="IPR001715">
    <property type="entry name" value="CH_dom"/>
</dbReference>
<name>A0A3Q3BV38_HAPBU</name>
<feature type="coiled-coil region" evidence="7">
    <location>
        <begin position="1708"/>
        <end position="1791"/>
    </location>
</feature>
<dbReference type="SUPFAM" id="SSF47576">
    <property type="entry name" value="Calponin-homology domain, CH-domain"/>
    <property type="match status" value="1"/>
</dbReference>
<evidence type="ECO:0000256" key="8">
    <source>
        <dbReference type="SAM" id="MobiDB-lite"/>
    </source>
</evidence>
<evidence type="ECO:0000256" key="7">
    <source>
        <dbReference type="SAM" id="Coils"/>
    </source>
</evidence>
<feature type="compositionally biased region" description="Polar residues" evidence="8">
    <location>
        <begin position="1183"/>
        <end position="1202"/>
    </location>
</feature>
<dbReference type="SMART" id="SM00033">
    <property type="entry name" value="CH"/>
    <property type="match status" value="1"/>
</dbReference>
<feature type="region of interest" description="Disordered" evidence="8">
    <location>
        <begin position="347"/>
        <end position="517"/>
    </location>
</feature>
<proteinExistence type="inferred from homology"/>
<feature type="compositionally biased region" description="Polar residues" evidence="8">
    <location>
        <begin position="1031"/>
        <end position="1040"/>
    </location>
</feature>
<dbReference type="Gene3D" id="3.40.50.300">
    <property type="entry name" value="P-loop containing nucleotide triphosphate hydrolases"/>
    <property type="match status" value="1"/>
</dbReference>
<feature type="compositionally biased region" description="Low complexity" evidence="8">
    <location>
        <begin position="828"/>
        <end position="844"/>
    </location>
</feature>
<comment type="similarity">
    <text evidence="2">Belongs to the Nav/unc-53 family.</text>
</comment>
<comment type="subcellular location">
    <subcellularLocation>
        <location evidence="1">Nucleus outer membrane</location>
    </subcellularLocation>
</comment>
<feature type="compositionally biased region" description="Low complexity" evidence="8">
    <location>
        <begin position="1456"/>
        <end position="1469"/>
    </location>
</feature>
<dbReference type="Proteomes" id="UP000264840">
    <property type="component" value="Unplaced"/>
</dbReference>
<dbReference type="InterPro" id="IPR057568">
    <property type="entry name" value="CortBP2_NAV1-like_AAA_lid"/>
</dbReference>
<feature type="compositionally biased region" description="Low complexity" evidence="8">
    <location>
        <begin position="505"/>
        <end position="517"/>
    </location>
</feature>
<evidence type="ECO:0000256" key="4">
    <source>
        <dbReference type="ARBA" id="ARBA00023136"/>
    </source>
</evidence>
<feature type="compositionally biased region" description="Low complexity" evidence="8">
    <location>
        <begin position="196"/>
        <end position="205"/>
    </location>
</feature>
<dbReference type="Ensembl" id="ENSHBUT00000004588.1">
    <property type="protein sequence ID" value="ENSHBUP00000006866.1"/>
    <property type="gene ID" value="ENSHBUG00000008498.1"/>
</dbReference>
<feature type="region of interest" description="Disordered" evidence="8">
    <location>
        <begin position="1988"/>
        <end position="2032"/>
    </location>
</feature>
<dbReference type="PANTHER" id="PTHR12784:SF6">
    <property type="entry name" value="NEURON NAVIGATOR 2"/>
    <property type="match status" value="1"/>
</dbReference>
<protein>
    <recommendedName>
        <fullName evidence="6">Neuron navigator 3</fullName>
    </recommendedName>
</protein>
<dbReference type="InterPro" id="IPR003593">
    <property type="entry name" value="AAA+_ATPase"/>
</dbReference>
<dbReference type="SUPFAM" id="SSF52540">
    <property type="entry name" value="P-loop containing nucleoside triphosphate hydrolases"/>
    <property type="match status" value="1"/>
</dbReference>
<dbReference type="GO" id="GO:0005640">
    <property type="term" value="C:nuclear outer membrane"/>
    <property type="evidence" value="ECO:0007669"/>
    <property type="project" value="UniProtKB-SubCell"/>
</dbReference>
<feature type="compositionally biased region" description="Basic and acidic residues" evidence="8">
    <location>
        <begin position="1042"/>
        <end position="1055"/>
    </location>
</feature>
<evidence type="ECO:0000256" key="5">
    <source>
        <dbReference type="ARBA" id="ARBA00023242"/>
    </source>
</evidence>
<dbReference type="GeneTree" id="ENSGT00940000155663"/>
<feature type="compositionally biased region" description="Low complexity" evidence="8">
    <location>
        <begin position="1108"/>
        <end position="1121"/>
    </location>
</feature>
<feature type="region of interest" description="Disordered" evidence="8">
    <location>
        <begin position="1273"/>
        <end position="1295"/>
    </location>
</feature>
<keyword evidence="5" id="KW-0539">Nucleus</keyword>
<evidence type="ECO:0000256" key="3">
    <source>
        <dbReference type="ARBA" id="ARBA00023054"/>
    </source>
</evidence>
<dbReference type="PROSITE" id="PS50021">
    <property type="entry name" value="CH"/>
    <property type="match status" value="1"/>
</dbReference>
<dbReference type="SMART" id="SM00382">
    <property type="entry name" value="AAA"/>
    <property type="match status" value="1"/>
</dbReference>